<feature type="region of interest" description="Disordered" evidence="1">
    <location>
        <begin position="202"/>
        <end position="259"/>
    </location>
</feature>
<accession>A0A9P0MIS9</accession>
<dbReference type="OrthoDB" id="6774673at2759"/>
<sequence>MATRTAKIMAMVEREGAVSSSASDEHQNNWTSTVNEQVFKLTRISAIDNEMVLGSISNQAASFESQDTSISMLSSDIPANKQFQNTGQESINIPQLSFDAGDLLNTSLSLSNMSTNIQIESIIANCDQSIQKNNNEDPLIFIVKEDGHLSIMDCEEDSSLNDNVRAENEAANRDGPSGESKAKSLENLCSINSIEQSVDNISENSDSDYIPSTDNDSDNPGLVHSDNELALGNMSSNDAEHGDMNEGRKRKHKSDQNEWKKIKNQKLRMEGKQYLGYTKPRNQTMKQNKIREARSLKPGCSSSLCLKSKKRMCDKFTSIDRMSIFTKFWSDLNWDQRKMYVVAHVTRVNTKRKTVSESRREESLVYTLTLNNTKYQVCRKIFLNTLDLRPFTVQSWTKKGEHGMLPHKEAENSKRMKKSPFAEDINFLKGFLEKLPKLPSHYNRANSTKLYLEPVFRSLKQVYDLYNEMCQKEDRKCLSNKTFYNQFNDSNLSLYQPKKDQCDVCVSYRVGNISNEKYTEHIKKKDRARLEKETDKKLAEEGKCIVLTMDLQAVKVCPIVQSSMVFFKTKLCCHNFTIYDVTSRNATCYWFTESDCDLSASAFVSCVIDYLERHCLTKRLPVIIYSDGCTYQNRNNVMANALLNYAVHNKINIQQKFLEKGHTQMECDSVHSCIERKLRNRDISLPSDYIKATKEARTKPYPYEAIKLGFDFFKDYSRPCFLRYCSIRPGRKPNEPTVTDLRALSYDMEGSISYKLQLDEQWRELPSRPKKLSSEVPIYPPLHTSKISIKMSKFQHLQILKQVLPDDCHNFYDTLPHKDN</sequence>
<keyword evidence="4" id="KW-1185">Reference proteome</keyword>
<feature type="domain" description="DUF7869" evidence="2">
    <location>
        <begin position="596"/>
        <end position="711"/>
    </location>
</feature>
<dbReference type="Pfam" id="PF25273">
    <property type="entry name" value="DUF7869"/>
    <property type="match status" value="1"/>
</dbReference>
<dbReference type="PANTHER" id="PTHR10773">
    <property type="entry name" value="DNA-DIRECTED RNA POLYMERASES I, II, AND III SUBUNIT RPABC2"/>
    <property type="match status" value="1"/>
</dbReference>
<reference evidence="3" key="1">
    <citation type="submission" date="2022-03" db="EMBL/GenBank/DDBJ databases">
        <authorList>
            <person name="Sayadi A."/>
        </authorList>
    </citation>
    <scope>NUCLEOTIDE SEQUENCE</scope>
</reference>
<organism evidence="3 4">
    <name type="scientific">Acanthoscelides obtectus</name>
    <name type="common">Bean weevil</name>
    <name type="synonym">Bruchus obtectus</name>
    <dbReference type="NCBI Taxonomy" id="200917"/>
    <lineage>
        <taxon>Eukaryota</taxon>
        <taxon>Metazoa</taxon>
        <taxon>Ecdysozoa</taxon>
        <taxon>Arthropoda</taxon>
        <taxon>Hexapoda</taxon>
        <taxon>Insecta</taxon>
        <taxon>Pterygota</taxon>
        <taxon>Neoptera</taxon>
        <taxon>Endopterygota</taxon>
        <taxon>Coleoptera</taxon>
        <taxon>Polyphaga</taxon>
        <taxon>Cucujiformia</taxon>
        <taxon>Chrysomeloidea</taxon>
        <taxon>Chrysomelidae</taxon>
        <taxon>Bruchinae</taxon>
        <taxon>Bruchini</taxon>
        <taxon>Acanthoscelides</taxon>
    </lineage>
</organism>
<dbReference type="EMBL" id="CAKOFQ010008227">
    <property type="protein sequence ID" value="CAH2012855.1"/>
    <property type="molecule type" value="Genomic_DNA"/>
</dbReference>
<dbReference type="AlphaFoldDB" id="A0A9P0MIS9"/>
<evidence type="ECO:0000259" key="2">
    <source>
        <dbReference type="Pfam" id="PF25273"/>
    </source>
</evidence>
<dbReference type="Proteomes" id="UP001152888">
    <property type="component" value="Unassembled WGS sequence"/>
</dbReference>
<proteinExistence type="predicted"/>
<feature type="compositionally biased region" description="Basic and acidic residues" evidence="1">
    <location>
        <begin position="238"/>
        <end position="247"/>
    </location>
</feature>
<evidence type="ECO:0000313" key="3">
    <source>
        <dbReference type="EMBL" id="CAH2012855.1"/>
    </source>
</evidence>
<dbReference type="InterPro" id="IPR057191">
    <property type="entry name" value="DUF7869"/>
</dbReference>
<comment type="caution">
    <text evidence="3">The sequence shown here is derived from an EMBL/GenBank/DDBJ whole genome shotgun (WGS) entry which is preliminary data.</text>
</comment>
<name>A0A9P0MIS9_ACAOB</name>
<gene>
    <name evidence="3" type="ORF">ACAOBT_LOCUS33060</name>
</gene>
<evidence type="ECO:0000313" key="4">
    <source>
        <dbReference type="Proteomes" id="UP001152888"/>
    </source>
</evidence>
<evidence type="ECO:0000256" key="1">
    <source>
        <dbReference type="SAM" id="MobiDB-lite"/>
    </source>
</evidence>
<dbReference type="PANTHER" id="PTHR10773:SF19">
    <property type="match status" value="1"/>
</dbReference>
<protein>
    <recommendedName>
        <fullName evidence="2">DUF7869 domain-containing protein</fullName>
    </recommendedName>
</protein>